<evidence type="ECO:0000256" key="1">
    <source>
        <dbReference type="SAM" id="MobiDB-lite"/>
    </source>
</evidence>
<dbReference type="AlphaFoldDB" id="A0AAD6X6G5"/>
<feature type="compositionally biased region" description="Acidic residues" evidence="1">
    <location>
        <begin position="311"/>
        <end position="321"/>
    </location>
</feature>
<feature type="compositionally biased region" description="Polar residues" evidence="1">
    <location>
        <begin position="331"/>
        <end position="340"/>
    </location>
</feature>
<feature type="compositionally biased region" description="Low complexity" evidence="1">
    <location>
        <begin position="11"/>
        <end position="22"/>
    </location>
</feature>
<evidence type="ECO:0000313" key="3">
    <source>
        <dbReference type="Proteomes" id="UP001218188"/>
    </source>
</evidence>
<gene>
    <name evidence="2" type="ORF">C8F04DRAFT_1230819</name>
</gene>
<feature type="compositionally biased region" description="Basic residues" evidence="1">
    <location>
        <begin position="1"/>
        <end position="10"/>
    </location>
</feature>
<feature type="compositionally biased region" description="Low complexity" evidence="1">
    <location>
        <begin position="65"/>
        <end position="80"/>
    </location>
</feature>
<feature type="compositionally biased region" description="Low complexity" evidence="1">
    <location>
        <begin position="112"/>
        <end position="125"/>
    </location>
</feature>
<sequence length="573" mass="62167">MLTLFHKKRTAASSASKPSSSSIRPGLKPLHLVQKLVAANVIAPQAPPPRLNLLRRNKKARSSDPLSRPPTVRSPRSSLPAKEARAPFVVPLRFPSRDAPRASITSRPIPDPTSSRRPIRASRAAPVPKAVIPIARARTSVVSRQNPKVAVNSGKGEAAVTTASKPRVPSTHSPKTTTVKHPQIKSPKVAALTSPKQPSRIPVFVGRPSAGLFTPSPTPRSSLSRIPRLKYAYSPSSPSSTSSGSVISFDLATPCPSPALVVAARQMAPKIVVFKTVEVQVTIEDVNVETVGLIVDACVKLDGAEVKVVEVEPEEDEDVDDGQVPLHQETPRNNTMDLESNSTDVARLSSSGNAESVCLEAPAPAEFRAPEETDKTHEPGTGEEDGGIMGQLIGELKTRLSWGKNKNSNSPYIIDRLGRRRPTSTSTNNENAVPETTSELQQAFARRQSTTTSGTWKFDFMKKQPENQNQNTNTKTRRALAPVPQLNPNIVNGSIHDVLPQTSTPTLVIPCSQFIQLSRRPAPRIHSAWRRGGFRRHRVGEHSVWHAAHPPPCYPAYTRGHAAVARYPKLSRS</sequence>
<feature type="compositionally biased region" description="Polar residues" evidence="1">
    <location>
        <begin position="423"/>
        <end position="437"/>
    </location>
</feature>
<dbReference type="EMBL" id="JARJCM010000020">
    <property type="protein sequence ID" value="KAJ7040793.1"/>
    <property type="molecule type" value="Genomic_DNA"/>
</dbReference>
<evidence type="ECO:0000313" key="2">
    <source>
        <dbReference type="EMBL" id="KAJ7040793.1"/>
    </source>
</evidence>
<proteinExistence type="predicted"/>
<protein>
    <submittedName>
        <fullName evidence="2">Uncharacterized protein</fullName>
    </submittedName>
</protein>
<feature type="region of interest" description="Disordered" evidence="1">
    <location>
        <begin position="1"/>
        <end position="26"/>
    </location>
</feature>
<keyword evidence="3" id="KW-1185">Reference proteome</keyword>
<feature type="region of interest" description="Disordered" evidence="1">
    <location>
        <begin position="311"/>
        <end position="340"/>
    </location>
</feature>
<accession>A0AAD6X6G5</accession>
<dbReference type="Proteomes" id="UP001218188">
    <property type="component" value="Unassembled WGS sequence"/>
</dbReference>
<organism evidence="2 3">
    <name type="scientific">Mycena alexandri</name>
    <dbReference type="NCBI Taxonomy" id="1745969"/>
    <lineage>
        <taxon>Eukaryota</taxon>
        <taxon>Fungi</taxon>
        <taxon>Dikarya</taxon>
        <taxon>Basidiomycota</taxon>
        <taxon>Agaricomycotina</taxon>
        <taxon>Agaricomycetes</taxon>
        <taxon>Agaricomycetidae</taxon>
        <taxon>Agaricales</taxon>
        <taxon>Marasmiineae</taxon>
        <taxon>Mycenaceae</taxon>
        <taxon>Mycena</taxon>
    </lineage>
</organism>
<feature type="compositionally biased region" description="Basic and acidic residues" evidence="1">
    <location>
        <begin position="368"/>
        <end position="380"/>
    </location>
</feature>
<comment type="caution">
    <text evidence="2">The sequence shown here is derived from an EMBL/GenBank/DDBJ whole genome shotgun (WGS) entry which is preliminary data.</text>
</comment>
<feature type="compositionally biased region" description="Polar residues" evidence="1">
    <location>
        <begin position="170"/>
        <end position="180"/>
    </location>
</feature>
<feature type="region of interest" description="Disordered" evidence="1">
    <location>
        <begin position="44"/>
        <end position="84"/>
    </location>
</feature>
<feature type="region of interest" description="Disordered" evidence="1">
    <location>
        <begin position="402"/>
        <end position="437"/>
    </location>
</feature>
<feature type="region of interest" description="Disordered" evidence="1">
    <location>
        <begin position="361"/>
        <end position="389"/>
    </location>
</feature>
<feature type="region of interest" description="Disordered" evidence="1">
    <location>
        <begin position="145"/>
        <end position="201"/>
    </location>
</feature>
<name>A0AAD6X6G5_9AGAR</name>
<reference evidence="2" key="1">
    <citation type="submission" date="2023-03" db="EMBL/GenBank/DDBJ databases">
        <title>Massive genome expansion in bonnet fungi (Mycena s.s.) driven by repeated elements and novel gene families across ecological guilds.</title>
        <authorList>
            <consortium name="Lawrence Berkeley National Laboratory"/>
            <person name="Harder C.B."/>
            <person name="Miyauchi S."/>
            <person name="Viragh M."/>
            <person name="Kuo A."/>
            <person name="Thoen E."/>
            <person name="Andreopoulos B."/>
            <person name="Lu D."/>
            <person name="Skrede I."/>
            <person name="Drula E."/>
            <person name="Henrissat B."/>
            <person name="Morin E."/>
            <person name="Kohler A."/>
            <person name="Barry K."/>
            <person name="LaButti K."/>
            <person name="Morin E."/>
            <person name="Salamov A."/>
            <person name="Lipzen A."/>
            <person name="Mereny Z."/>
            <person name="Hegedus B."/>
            <person name="Baldrian P."/>
            <person name="Stursova M."/>
            <person name="Weitz H."/>
            <person name="Taylor A."/>
            <person name="Grigoriev I.V."/>
            <person name="Nagy L.G."/>
            <person name="Martin F."/>
            <person name="Kauserud H."/>
        </authorList>
    </citation>
    <scope>NUCLEOTIDE SEQUENCE</scope>
    <source>
        <strain evidence="2">CBHHK200</strain>
    </source>
</reference>
<feature type="region of interest" description="Disordered" evidence="1">
    <location>
        <begin position="99"/>
        <end position="125"/>
    </location>
</feature>